<dbReference type="InterPro" id="IPR052022">
    <property type="entry name" value="26kDa_periplasmic_antigen"/>
</dbReference>
<dbReference type="Proteomes" id="UP000250028">
    <property type="component" value="Unassembled WGS sequence"/>
</dbReference>
<dbReference type="Pfam" id="PF04402">
    <property type="entry name" value="SIMPL"/>
    <property type="match status" value="1"/>
</dbReference>
<dbReference type="Gene3D" id="3.30.110.170">
    <property type="entry name" value="Protein of unknown function (DUF541), domain 1"/>
    <property type="match status" value="1"/>
</dbReference>
<feature type="region of interest" description="Disordered" evidence="1">
    <location>
        <begin position="1"/>
        <end position="20"/>
    </location>
</feature>
<evidence type="ECO:0000313" key="3">
    <source>
        <dbReference type="Proteomes" id="UP000250028"/>
    </source>
</evidence>
<sequence length="210" mass="21856">MTTEVSATLRVTGTATSGATPDQVELRLGVEHTAPSAPEALNTAAATAQRLVAAIKERGVADHDLQTAGLSLDRGWDPNKNVPSGYVARHRFAVRTGLDASAAIIAAAADAAGDDLRVESVNLAVSDTDPLRARAQRDAFEDARTQATELARLAGRQLGPVLAIDTSPSSGPIPLQPKAMRMMSAESGSPMIEGGEFTVTATIVVVYELL</sequence>
<evidence type="ECO:0008006" key="4">
    <source>
        <dbReference type="Google" id="ProtNLM"/>
    </source>
</evidence>
<dbReference type="PANTHER" id="PTHR34387">
    <property type="entry name" value="SLR1258 PROTEIN"/>
    <property type="match status" value="1"/>
</dbReference>
<proteinExistence type="predicted"/>
<keyword evidence="3" id="KW-1185">Reference proteome</keyword>
<dbReference type="EMBL" id="UESZ01000001">
    <property type="protein sequence ID" value="SSA34799.1"/>
    <property type="molecule type" value="Genomic_DNA"/>
</dbReference>
<accession>A0A2Y8ZX10</accession>
<dbReference type="PANTHER" id="PTHR34387:SF1">
    <property type="entry name" value="PERIPLASMIC IMMUNOGENIC PROTEIN"/>
    <property type="match status" value="1"/>
</dbReference>
<dbReference type="AlphaFoldDB" id="A0A2Y8ZX10"/>
<protein>
    <recommendedName>
        <fullName evidence="4">DUF541 domain-containing protein</fullName>
    </recommendedName>
</protein>
<name>A0A2Y8ZX10_9MICO</name>
<organism evidence="2 3">
    <name type="scientific">Branchiibius hedensis</name>
    <dbReference type="NCBI Taxonomy" id="672460"/>
    <lineage>
        <taxon>Bacteria</taxon>
        <taxon>Bacillati</taxon>
        <taxon>Actinomycetota</taxon>
        <taxon>Actinomycetes</taxon>
        <taxon>Micrococcales</taxon>
        <taxon>Dermacoccaceae</taxon>
        <taxon>Branchiibius</taxon>
    </lineage>
</organism>
<evidence type="ECO:0000256" key="1">
    <source>
        <dbReference type="SAM" id="MobiDB-lite"/>
    </source>
</evidence>
<dbReference type="RefSeq" id="WP_170119833.1">
    <property type="nucleotide sequence ID" value="NZ_QGDN01000001.1"/>
</dbReference>
<dbReference type="GO" id="GO:0006974">
    <property type="term" value="P:DNA damage response"/>
    <property type="evidence" value="ECO:0007669"/>
    <property type="project" value="TreeGrafter"/>
</dbReference>
<evidence type="ECO:0000313" key="2">
    <source>
        <dbReference type="EMBL" id="SSA34799.1"/>
    </source>
</evidence>
<gene>
    <name evidence="2" type="ORF">SAMN04489750_2127</name>
</gene>
<dbReference type="InterPro" id="IPR007497">
    <property type="entry name" value="SIMPL/DUF541"/>
</dbReference>
<reference evidence="3" key="1">
    <citation type="submission" date="2016-10" db="EMBL/GenBank/DDBJ databases">
        <authorList>
            <person name="Varghese N."/>
            <person name="Submissions S."/>
        </authorList>
    </citation>
    <scope>NUCLEOTIDE SEQUENCE [LARGE SCALE GENOMIC DNA]</scope>
    <source>
        <strain evidence="3">DSM 22951</strain>
    </source>
</reference>
<dbReference type="Gene3D" id="3.30.70.2970">
    <property type="entry name" value="Protein of unknown function (DUF541), domain 2"/>
    <property type="match status" value="1"/>
</dbReference>